<organism evidence="1 2">
    <name type="scientific">Ancylostoma caninum</name>
    <name type="common">Dog hookworm</name>
    <dbReference type="NCBI Taxonomy" id="29170"/>
    <lineage>
        <taxon>Eukaryota</taxon>
        <taxon>Metazoa</taxon>
        <taxon>Ecdysozoa</taxon>
        <taxon>Nematoda</taxon>
        <taxon>Chromadorea</taxon>
        <taxon>Rhabditida</taxon>
        <taxon>Rhabditina</taxon>
        <taxon>Rhabditomorpha</taxon>
        <taxon>Strongyloidea</taxon>
        <taxon>Ancylostomatidae</taxon>
        <taxon>Ancylostomatinae</taxon>
        <taxon>Ancylostoma</taxon>
    </lineage>
</organism>
<reference evidence="1 2" key="1">
    <citation type="submission" date="2014-10" db="EMBL/GenBank/DDBJ databases">
        <title>Draft genome of the hookworm Ancylostoma caninum.</title>
        <authorList>
            <person name="Mitreva M."/>
        </authorList>
    </citation>
    <scope>NUCLEOTIDE SEQUENCE [LARGE SCALE GENOMIC DNA]</scope>
    <source>
        <strain evidence="1 2">Baltimore</strain>
    </source>
</reference>
<protein>
    <submittedName>
        <fullName evidence="1">Uncharacterized protein</fullName>
    </submittedName>
</protein>
<dbReference type="AlphaFoldDB" id="A0A368GQB0"/>
<evidence type="ECO:0000313" key="2">
    <source>
        <dbReference type="Proteomes" id="UP000252519"/>
    </source>
</evidence>
<gene>
    <name evidence="1" type="ORF">ANCCAN_08778</name>
</gene>
<sequence>AIVCCHCRRFAGRRTHSLATILRVTAVVLARKRLVSKHQQLLATAGLHIVRKKLTFPEPTGISFDDHTREATIKWKHDYQ</sequence>
<proteinExistence type="predicted"/>
<keyword evidence="2" id="KW-1185">Reference proteome</keyword>
<feature type="non-terminal residue" evidence="1">
    <location>
        <position position="1"/>
    </location>
</feature>
<dbReference type="EMBL" id="JOJR01000107">
    <property type="protein sequence ID" value="RCN45205.1"/>
    <property type="molecule type" value="Genomic_DNA"/>
</dbReference>
<accession>A0A368GQB0</accession>
<dbReference type="Proteomes" id="UP000252519">
    <property type="component" value="Unassembled WGS sequence"/>
</dbReference>
<comment type="caution">
    <text evidence="1">The sequence shown here is derived from an EMBL/GenBank/DDBJ whole genome shotgun (WGS) entry which is preliminary data.</text>
</comment>
<evidence type="ECO:0000313" key="1">
    <source>
        <dbReference type="EMBL" id="RCN45205.1"/>
    </source>
</evidence>
<name>A0A368GQB0_ANCCA</name>